<keyword evidence="2" id="KW-1185">Reference proteome</keyword>
<dbReference type="KEGG" id="vpy:HZI73_09115"/>
<dbReference type="EMBL" id="CP058649">
    <property type="protein sequence ID" value="QUI22451.1"/>
    <property type="molecule type" value="Genomic_DNA"/>
</dbReference>
<accession>A0A8J8SGC4</accession>
<evidence type="ECO:0000313" key="2">
    <source>
        <dbReference type="Proteomes" id="UP000683246"/>
    </source>
</evidence>
<proteinExistence type="predicted"/>
<reference evidence="1" key="1">
    <citation type="submission" date="2020-07" db="EMBL/GenBank/DDBJ databases">
        <title>Vallitalea pronyensis genome.</title>
        <authorList>
            <person name="Postec A."/>
        </authorList>
    </citation>
    <scope>NUCLEOTIDE SEQUENCE</scope>
    <source>
        <strain evidence="1">FatNI3</strain>
    </source>
</reference>
<evidence type="ECO:0000313" key="1">
    <source>
        <dbReference type="EMBL" id="QUI22451.1"/>
    </source>
</evidence>
<dbReference type="RefSeq" id="WP_212697937.1">
    <property type="nucleotide sequence ID" value="NZ_CP058649.1"/>
</dbReference>
<sequence>MKKYYIYLVILCALIVAYALLTTRNLPTFNIHDIQAITFVTLPSPPKQKHVTEKEDIHKFLACFNKLNGKFILFQAAKGWRTLIKFNNGNTYNIVIVGNTMKVNGLWYVVDEEAIEELIGLYNTFDVEETSYQHEREL</sequence>
<protein>
    <submittedName>
        <fullName evidence="1">Uncharacterized protein</fullName>
    </submittedName>
</protein>
<dbReference type="Proteomes" id="UP000683246">
    <property type="component" value="Chromosome"/>
</dbReference>
<gene>
    <name evidence="1" type="ORF">HZI73_09115</name>
</gene>
<name>A0A8J8SGC4_9FIRM</name>
<dbReference type="AlphaFoldDB" id="A0A8J8SGC4"/>
<organism evidence="1 2">
    <name type="scientific">Vallitalea pronyensis</name>
    <dbReference type="NCBI Taxonomy" id="1348613"/>
    <lineage>
        <taxon>Bacteria</taxon>
        <taxon>Bacillati</taxon>
        <taxon>Bacillota</taxon>
        <taxon>Clostridia</taxon>
        <taxon>Lachnospirales</taxon>
        <taxon>Vallitaleaceae</taxon>
        <taxon>Vallitalea</taxon>
    </lineage>
</organism>